<dbReference type="Proteomes" id="UP000030665">
    <property type="component" value="Unassembled WGS sequence"/>
</dbReference>
<reference evidence="3" key="2">
    <citation type="submission" date="2014-03" db="EMBL/GenBank/DDBJ databases">
        <title>The whipworm genome and dual-species transcriptomics of an intimate host-pathogen interaction.</title>
        <authorList>
            <person name="Foth B.J."/>
            <person name="Tsai I.J."/>
            <person name="Reid A.J."/>
            <person name="Bancroft A.J."/>
            <person name="Nichol S."/>
            <person name="Tracey A."/>
            <person name="Holroyd N."/>
            <person name="Cotton J.A."/>
            <person name="Stanley E.J."/>
            <person name="Zarowiecki M."/>
            <person name="Liu J.Z."/>
            <person name="Huckvale T."/>
            <person name="Cooper P.J."/>
            <person name="Grencis R.K."/>
            <person name="Berriman M."/>
        </authorList>
    </citation>
    <scope>NUCLEOTIDE SEQUENCE [LARGE SCALE GENOMIC DNA]</scope>
</reference>
<feature type="compositionally biased region" description="Low complexity" evidence="1">
    <location>
        <begin position="233"/>
        <end position="243"/>
    </location>
</feature>
<dbReference type="Gene3D" id="3.10.20.90">
    <property type="entry name" value="Phosphatidylinositol 3-kinase Catalytic Subunit, Chain A, domain 1"/>
    <property type="match status" value="1"/>
</dbReference>
<dbReference type="InterPro" id="IPR000626">
    <property type="entry name" value="Ubiquitin-like_dom"/>
</dbReference>
<dbReference type="InterPro" id="IPR053061">
    <property type="entry name" value="AN1-type_zinc_finger"/>
</dbReference>
<protein>
    <submittedName>
        <fullName evidence="3">Ubiquitin-like protein DskB</fullName>
    </submittedName>
</protein>
<dbReference type="Gene3D" id="4.10.1110.10">
    <property type="entry name" value="AN1-like Zinc finger"/>
    <property type="match status" value="1"/>
</dbReference>
<dbReference type="SUPFAM" id="SSF54236">
    <property type="entry name" value="Ubiquitin-like"/>
    <property type="match status" value="1"/>
</dbReference>
<feature type="region of interest" description="Disordered" evidence="1">
    <location>
        <begin position="199"/>
        <end position="243"/>
    </location>
</feature>
<dbReference type="PANTHER" id="PTHR46728">
    <property type="entry name" value="AN1-TYPE ZINC FINGER PROTEIN 4"/>
    <property type="match status" value="1"/>
</dbReference>
<dbReference type="CDD" id="cd17039">
    <property type="entry name" value="Ubl_ubiquitin_like"/>
    <property type="match status" value="1"/>
</dbReference>
<accession>A0A077Z030</accession>
<keyword evidence="4" id="KW-1185">Reference proteome</keyword>
<feature type="compositionally biased region" description="Low complexity" evidence="1">
    <location>
        <begin position="434"/>
        <end position="443"/>
    </location>
</feature>
<feature type="region of interest" description="Disordered" evidence="1">
    <location>
        <begin position="314"/>
        <end position="335"/>
    </location>
</feature>
<evidence type="ECO:0000256" key="1">
    <source>
        <dbReference type="SAM" id="MobiDB-lite"/>
    </source>
</evidence>
<feature type="region of interest" description="Disordered" evidence="1">
    <location>
        <begin position="410"/>
        <end position="443"/>
    </location>
</feature>
<evidence type="ECO:0000259" key="2">
    <source>
        <dbReference type="PROSITE" id="PS50053"/>
    </source>
</evidence>
<evidence type="ECO:0000313" key="4">
    <source>
        <dbReference type="Proteomes" id="UP000030665"/>
    </source>
</evidence>
<dbReference type="PROSITE" id="PS50053">
    <property type="entry name" value="UBIQUITIN_2"/>
    <property type="match status" value="1"/>
</dbReference>
<dbReference type="OrthoDB" id="756206at2759"/>
<name>A0A077Z030_TRITR</name>
<feature type="region of interest" description="Disordered" evidence="1">
    <location>
        <begin position="555"/>
        <end position="574"/>
    </location>
</feature>
<dbReference type="PANTHER" id="PTHR46728:SF1">
    <property type="entry name" value="AN1-TYPE ZINC FINGER PROTEIN 4"/>
    <property type="match status" value="1"/>
</dbReference>
<dbReference type="STRING" id="36087.A0A077Z030"/>
<feature type="compositionally biased region" description="Polar residues" evidence="1">
    <location>
        <begin position="414"/>
        <end position="428"/>
    </location>
</feature>
<dbReference type="EMBL" id="HG805867">
    <property type="protein sequence ID" value="CDW53777.1"/>
    <property type="molecule type" value="Genomic_DNA"/>
</dbReference>
<feature type="region of interest" description="Disordered" evidence="1">
    <location>
        <begin position="481"/>
        <end position="501"/>
    </location>
</feature>
<gene>
    <name evidence="3" type="ORF">TTRE_0000204401</name>
</gene>
<feature type="compositionally biased region" description="Polar residues" evidence="1">
    <location>
        <begin position="199"/>
        <end position="208"/>
    </location>
</feature>
<dbReference type="InterPro" id="IPR035896">
    <property type="entry name" value="AN1-like_Znf"/>
</dbReference>
<dbReference type="InterPro" id="IPR029071">
    <property type="entry name" value="Ubiquitin-like_domsf"/>
</dbReference>
<feature type="domain" description="Ubiquitin-like" evidence="2">
    <location>
        <begin position="3"/>
        <end position="87"/>
    </location>
</feature>
<sequence length="574" mass="63430">MSVSFSVLSFTDGQFTLRMDGSEIVRQIKRRIEVMAVCPPWLDASFSAGLPSEVQRLVYRNRELGDQESIDSAGIVDGAIVHLVIDKHLIDDANNGQRAEINRLLDTDSLATSDECEHLDLTFTKEREADAHRRAKENLQTMERMRALRADMERVRFLKQQRRPQIVFRREAEGYIQSSHDDDQPSLRSFFLSTCNTEDTSAKESSAGETELEEPLQVTTKSSLEHSDNAAADQSPSSDLFSSCSDAEQESSVVCSSELDPSVVSDQEDIYFIPDELNCCPSGFYDDHCEMSDEGPSRESARCGNGILPTEYQTAKGRSRHLSTTAGTEDLASDPSELSSGMIIANAYRKYRAKRRPHPVKGTQKRIGVCTANNSSFLPSSVGGSSSKNCIADQGRASLLPDAIQRRNHAYSKVPTSDGRQFQRQVSKNKQRPSASRVESSTCESSSDEKDLFASDRIMQAVESIFEKKCSLTTRKANQDVSTAVSVSPASSHVVRTRKQPQSSQSQQRCKVCGCKLAVSMAFRCRCGKTLCTRHKAPKFHPCFESRSALEVRSFPANNAGPSSDSDRLPGPIS</sequence>
<evidence type="ECO:0000313" key="3">
    <source>
        <dbReference type="EMBL" id="CDW53777.1"/>
    </source>
</evidence>
<organism evidence="3 4">
    <name type="scientific">Trichuris trichiura</name>
    <name type="common">Whipworm</name>
    <name type="synonym">Trichocephalus trichiurus</name>
    <dbReference type="NCBI Taxonomy" id="36087"/>
    <lineage>
        <taxon>Eukaryota</taxon>
        <taxon>Metazoa</taxon>
        <taxon>Ecdysozoa</taxon>
        <taxon>Nematoda</taxon>
        <taxon>Enoplea</taxon>
        <taxon>Dorylaimia</taxon>
        <taxon>Trichinellida</taxon>
        <taxon>Trichuridae</taxon>
        <taxon>Trichuris</taxon>
    </lineage>
</organism>
<reference evidence="3" key="1">
    <citation type="submission" date="2014-01" db="EMBL/GenBank/DDBJ databases">
        <authorList>
            <person name="Aslett M."/>
        </authorList>
    </citation>
    <scope>NUCLEOTIDE SEQUENCE</scope>
</reference>
<dbReference type="AlphaFoldDB" id="A0A077Z030"/>
<dbReference type="SUPFAM" id="SSF118310">
    <property type="entry name" value="AN1-like Zinc finger"/>
    <property type="match status" value="1"/>
</dbReference>
<proteinExistence type="predicted"/>